<accession>A0A7N9CPP0</accession>
<sequence length="116" mass="12474">MPLAREMPSLALPGLGHTLLLGLSPFFLNHVDCQQERGGSREIGVHFFMRQSLVLSPRLECSGVILAHCTLCFPGSSDSAASASQIAGTTGALYHTWLIFVFLVKTGFHYIGQAGL</sequence>
<dbReference type="AlphaFoldDB" id="A0A7N9CPP0"/>
<dbReference type="PANTHER" id="PTHR12138:SF162">
    <property type="entry name" value="CHROMOSOME UNDETERMINED SCAFFOLD_275, WHOLE GENOME SHOTGUN SEQUENCE"/>
    <property type="match status" value="1"/>
</dbReference>
<proteinExistence type="predicted"/>
<dbReference type="GeneTree" id="ENSGT01120000271815"/>
<reference evidence="1 2" key="1">
    <citation type="submission" date="2013-03" db="EMBL/GenBank/DDBJ databases">
        <authorList>
            <person name="Warren W."/>
            <person name="Wilson R.K."/>
        </authorList>
    </citation>
    <scope>NUCLEOTIDE SEQUENCE</scope>
</reference>
<dbReference type="PANTHER" id="PTHR12138">
    <property type="entry name" value="PRIMATE-EXPANDED PROTEIN FAMILY"/>
    <property type="match status" value="1"/>
</dbReference>
<organism evidence="1 2">
    <name type="scientific">Macaca fascicularis</name>
    <name type="common">Crab-eating macaque</name>
    <name type="synonym">Cynomolgus monkey</name>
    <dbReference type="NCBI Taxonomy" id="9541"/>
    <lineage>
        <taxon>Eukaryota</taxon>
        <taxon>Metazoa</taxon>
        <taxon>Chordata</taxon>
        <taxon>Craniata</taxon>
        <taxon>Vertebrata</taxon>
        <taxon>Euteleostomi</taxon>
        <taxon>Mammalia</taxon>
        <taxon>Eutheria</taxon>
        <taxon>Euarchontoglires</taxon>
        <taxon>Primates</taxon>
        <taxon>Haplorrhini</taxon>
        <taxon>Catarrhini</taxon>
        <taxon>Cercopithecidae</taxon>
        <taxon>Cercopithecinae</taxon>
        <taxon>Macaca</taxon>
    </lineage>
</organism>
<keyword evidence="2" id="KW-1185">Reference proteome</keyword>
<evidence type="ECO:0000313" key="2">
    <source>
        <dbReference type="Proteomes" id="UP000233100"/>
    </source>
</evidence>
<protein>
    <submittedName>
        <fullName evidence="1">Uncharacterized protein</fullName>
    </submittedName>
</protein>
<dbReference type="Proteomes" id="UP000233100">
    <property type="component" value="Chromosome 13"/>
</dbReference>
<name>A0A7N9CPP0_MACFA</name>
<reference evidence="1" key="3">
    <citation type="submission" date="2025-09" db="UniProtKB">
        <authorList>
            <consortium name="Ensembl"/>
        </authorList>
    </citation>
    <scope>IDENTIFICATION</scope>
</reference>
<reference evidence="1" key="2">
    <citation type="submission" date="2025-08" db="UniProtKB">
        <authorList>
            <consortium name="Ensembl"/>
        </authorList>
    </citation>
    <scope>IDENTIFICATION</scope>
</reference>
<evidence type="ECO:0000313" key="1">
    <source>
        <dbReference type="Ensembl" id="ENSMFAP00000053651.1"/>
    </source>
</evidence>
<dbReference type="Ensembl" id="ENSMFAT00000074640.1">
    <property type="protein sequence ID" value="ENSMFAP00000053651.1"/>
    <property type="gene ID" value="ENSMFAG00000056323.1"/>
</dbReference>